<gene>
    <name evidence="2" type="ORF">WN55_00240</name>
</gene>
<name>A0A154PE63_DUFNO</name>
<sequence length="130" mass="15402">MDLVYVPEVLTYGYLRSLSYRDYEQPWNTNYFNNGRSMQNYCQRLPQQHHEEKQLSKENCHLCRESKRRSLAAYIRGKSRKSSCKEIHEEEEEQDTANVNEESSNGDNQASKVENENTKRSSESKKTKEK</sequence>
<proteinExistence type="predicted"/>
<feature type="compositionally biased region" description="Polar residues" evidence="1">
    <location>
        <begin position="96"/>
        <end position="112"/>
    </location>
</feature>
<feature type="compositionally biased region" description="Basic and acidic residues" evidence="1">
    <location>
        <begin position="113"/>
        <end position="130"/>
    </location>
</feature>
<dbReference type="Proteomes" id="UP000076502">
    <property type="component" value="Unassembled WGS sequence"/>
</dbReference>
<dbReference type="AlphaFoldDB" id="A0A154PE63"/>
<keyword evidence="3" id="KW-1185">Reference proteome</keyword>
<evidence type="ECO:0000313" key="2">
    <source>
        <dbReference type="EMBL" id="KZC09568.1"/>
    </source>
</evidence>
<organism evidence="2 3">
    <name type="scientific">Dufourea novaeangliae</name>
    <name type="common">Sweat bee</name>
    <dbReference type="NCBI Taxonomy" id="178035"/>
    <lineage>
        <taxon>Eukaryota</taxon>
        <taxon>Metazoa</taxon>
        <taxon>Ecdysozoa</taxon>
        <taxon>Arthropoda</taxon>
        <taxon>Hexapoda</taxon>
        <taxon>Insecta</taxon>
        <taxon>Pterygota</taxon>
        <taxon>Neoptera</taxon>
        <taxon>Endopterygota</taxon>
        <taxon>Hymenoptera</taxon>
        <taxon>Apocrita</taxon>
        <taxon>Aculeata</taxon>
        <taxon>Apoidea</taxon>
        <taxon>Anthophila</taxon>
        <taxon>Halictidae</taxon>
        <taxon>Rophitinae</taxon>
        <taxon>Dufourea</taxon>
    </lineage>
</organism>
<protein>
    <submittedName>
        <fullName evidence="2">Uncharacterized protein</fullName>
    </submittedName>
</protein>
<dbReference type="EMBL" id="KQ434870">
    <property type="protein sequence ID" value="KZC09568.1"/>
    <property type="molecule type" value="Genomic_DNA"/>
</dbReference>
<feature type="region of interest" description="Disordered" evidence="1">
    <location>
        <begin position="75"/>
        <end position="130"/>
    </location>
</feature>
<reference evidence="2 3" key="1">
    <citation type="submission" date="2015-07" db="EMBL/GenBank/DDBJ databases">
        <title>The genome of Dufourea novaeangliae.</title>
        <authorList>
            <person name="Pan H."/>
            <person name="Kapheim K."/>
        </authorList>
    </citation>
    <scope>NUCLEOTIDE SEQUENCE [LARGE SCALE GENOMIC DNA]</scope>
    <source>
        <strain evidence="2">0120121106</strain>
        <tissue evidence="2">Whole body</tissue>
    </source>
</reference>
<evidence type="ECO:0000256" key="1">
    <source>
        <dbReference type="SAM" id="MobiDB-lite"/>
    </source>
</evidence>
<evidence type="ECO:0000313" key="3">
    <source>
        <dbReference type="Proteomes" id="UP000076502"/>
    </source>
</evidence>
<accession>A0A154PE63</accession>